<gene>
    <name evidence="2" type="ORF">DQG23_35315</name>
</gene>
<feature type="transmembrane region" description="Helical" evidence="1">
    <location>
        <begin position="39"/>
        <end position="59"/>
    </location>
</feature>
<feature type="transmembrane region" description="Helical" evidence="1">
    <location>
        <begin position="92"/>
        <end position="109"/>
    </location>
</feature>
<keyword evidence="3" id="KW-1185">Reference proteome</keyword>
<keyword evidence="1" id="KW-1133">Transmembrane helix</keyword>
<feature type="transmembrane region" description="Helical" evidence="1">
    <location>
        <begin position="12"/>
        <end position="33"/>
    </location>
</feature>
<keyword evidence="1" id="KW-0812">Transmembrane</keyword>
<name>A0A329LY77_9BACL</name>
<protein>
    <submittedName>
        <fullName evidence="2">Uncharacterized protein</fullName>
    </submittedName>
</protein>
<reference evidence="2 3" key="1">
    <citation type="journal article" date="2009" name="Int. J. Syst. Evol. Microbiol.">
        <title>Paenibacillus contaminans sp. nov., isolated from a contaminated laboratory plate.</title>
        <authorList>
            <person name="Chou J.H."/>
            <person name="Lee J.H."/>
            <person name="Lin M.C."/>
            <person name="Chang P.S."/>
            <person name="Arun A.B."/>
            <person name="Young C.C."/>
            <person name="Chen W.M."/>
        </authorList>
    </citation>
    <scope>NUCLEOTIDE SEQUENCE [LARGE SCALE GENOMIC DNA]</scope>
    <source>
        <strain evidence="2 3">CKOBP-6</strain>
    </source>
</reference>
<dbReference type="Proteomes" id="UP000250369">
    <property type="component" value="Unassembled WGS sequence"/>
</dbReference>
<sequence length="123" mass="13443">MLKDILTCLRSIIAGYFFSVLGIILVSIGLSFTPLKGEPWVYIVVSALFIVLGGSIASTVSRNYRIINSAFVGFIHIFWALYRGGYAELNDILAIPVLAIPLAVVGGMISKKLKPTVREIEQI</sequence>
<feature type="transmembrane region" description="Helical" evidence="1">
    <location>
        <begin position="66"/>
        <end position="86"/>
    </location>
</feature>
<keyword evidence="1" id="KW-0472">Membrane</keyword>
<comment type="caution">
    <text evidence="2">The sequence shown here is derived from an EMBL/GenBank/DDBJ whole genome shotgun (WGS) entry which is preliminary data.</text>
</comment>
<dbReference type="RefSeq" id="WP_113035741.1">
    <property type="nucleotide sequence ID" value="NZ_QMFB01000034.1"/>
</dbReference>
<evidence type="ECO:0000313" key="2">
    <source>
        <dbReference type="EMBL" id="RAV12192.1"/>
    </source>
</evidence>
<evidence type="ECO:0000313" key="3">
    <source>
        <dbReference type="Proteomes" id="UP000250369"/>
    </source>
</evidence>
<dbReference type="EMBL" id="QMFB01000034">
    <property type="protein sequence ID" value="RAV12192.1"/>
    <property type="molecule type" value="Genomic_DNA"/>
</dbReference>
<evidence type="ECO:0000256" key="1">
    <source>
        <dbReference type="SAM" id="Phobius"/>
    </source>
</evidence>
<accession>A0A329LY77</accession>
<dbReference type="AlphaFoldDB" id="A0A329LY77"/>
<proteinExistence type="predicted"/>
<organism evidence="2 3">
    <name type="scientific">Paenibacillus contaminans</name>
    <dbReference type="NCBI Taxonomy" id="450362"/>
    <lineage>
        <taxon>Bacteria</taxon>
        <taxon>Bacillati</taxon>
        <taxon>Bacillota</taxon>
        <taxon>Bacilli</taxon>
        <taxon>Bacillales</taxon>
        <taxon>Paenibacillaceae</taxon>
        <taxon>Paenibacillus</taxon>
    </lineage>
</organism>